<dbReference type="KEGG" id="nft:FBF37_02590"/>
<gene>
    <name evidence="3" type="ORF">FBF37_02590</name>
</gene>
<keyword evidence="4" id="KW-1185">Reference proteome</keyword>
<dbReference type="PROSITE" id="PS00893">
    <property type="entry name" value="NUDIX_BOX"/>
    <property type="match status" value="1"/>
</dbReference>
<dbReference type="AlphaFoldDB" id="A0A4P9A3D9"/>
<dbReference type="Pfam" id="PF00293">
    <property type="entry name" value="NUDIX"/>
    <property type="match status" value="1"/>
</dbReference>
<protein>
    <submittedName>
        <fullName evidence="3">NUDIX domain-containing protein</fullName>
    </submittedName>
</protein>
<dbReference type="GO" id="GO:0016787">
    <property type="term" value="F:hydrolase activity"/>
    <property type="evidence" value="ECO:0007669"/>
    <property type="project" value="UniProtKB-KW"/>
</dbReference>
<proteinExistence type="predicted"/>
<organism evidence="3 4">
    <name type="scientific">Candidatus Nanosynbacter featherlites</name>
    <dbReference type="NCBI Taxonomy" id="2572088"/>
    <lineage>
        <taxon>Bacteria</taxon>
        <taxon>Candidatus Saccharimonadota</taxon>
        <taxon>Candidatus Saccharimonadia</taxon>
        <taxon>Candidatus Nanosynbacterales</taxon>
        <taxon>Candidatus Nanosynbacteraceae</taxon>
        <taxon>Candidatus Nanosynbacter</taxon>
    </lineage>
</organism>
<evidence type="ECO:0000313" key="3">
    <source>
        <dbReference type="EMBL" id="QCT42344.1"/>
    </source>
</evidence>
<evidence type="ECO:0000256" key="1">
    <source>
        <dbReference type="ARBA" id="ARBA00022801"/>
    </source>
</evidence>
<dbReference type="PROSITE" id="PS51462">
    <property type="entry name" value="NUDIX"/>
    <property type="match status" value="1"/>
</dbReference>
<dbReference type="OrthoDB" id="9794323at2"/>
<dbReference type="InterPro" id="IPR036390">
    <property type="entry name" value="WH_DNA-bd_sf"/>
</dbReference>
<dbReference type="InterPro" id="IPR020084">
    <property type="entry name" value="NUDIX_hydrolase_CS"/>
</dbReference>
<dbReference type="SUPFAM" id="SSF55811">
    <property type="entry name" value="Nudix"/>
    <property type="match status" value="1"/>
</dbReference>
<dbReference type="PANTHER" id="PTHR43736">
    <property type="entry name" value="ADP-RIBOSE PYROPHOSPHATASE"/>
    <property type="match status" value="1"/>
</dbReference>
<reference evidence="3 4" key="1">
    <citation type="submission" date="2019-04" db="EMBL/GenBank/DDBJ databases">
        <title>Saccharibacteria TM7 genomes.</title>
        <authorList>
            <person name="Bor B."/>
            <person name="He X."/>
            <person name="Chen T."/>
            <person name="Dewhirst F.E."/>
        </authorList>
    </citation>
    <scope>NUCLEOTIDE SEQUENCE [LARGE SCALE GENOMIC DNA]</scope>
    <source>
        <strain evidence="3 4">BB001</strain>
    </source>
</reference>
<evidence type="ECO:0000313" key="4">
    <source>
        <dbReference type="Proteomes" id="UP000310639"/>
    </source>
</evidence>
<feature type="domain" description="Nudix hydrolase" evidence="2">
    <location>
        <begin position="81"/>
        <end position="217"/>
    </location>
</feature>
<keyword evidence="1" id="KW-0378">Hydrolase</keyword>
<dbReference type="Proteomes" id="UP000310639">
    <property type="component" value="Chromosome"/>
</dbReference>
<dbReference type="SUPFAM" id="SSF46785">
    <property type="entry name" value="Winged helix' DNA-binding domain"/>
    <property type="match status" value="1"/>
</dbReference>
<dbReference type="InterPro" id="IPR036388">
    <property type="entry name" value="WH-like_DNA-bd_sf"/>
</dbReference>
<dbReference type="Gene3D" id="1.10.10.10">
    <property type="entry name" value="Winged helix-like DNA-binding domain superfamily/Winged helix DNA-binding domain"/>
    <property type="match status" value="1"/>
</dbReference>
<sequence>MSLEEKVHNAQIKILRELLFLPTAHFAALQRATGLDSDHVKFHIKRLVALGYVTKTADGYMLSIKGKEYANKLDTDAGVIERQPKVAVLLVIERQHHNEKQYLLQQRLKHPYYGFWGAPTGKVRWAESVVEAAARELAEETGLRGTFVHRGVYHERVRHSQTNEIVEDKLFHLMFCDAVSGTMVKEFEGGKNAWRTREEMESEPKKYKSFMREMAACIDGHGELTEVIYEYGATEF</sequence>
<name>A0A4P9A3D9_9BACT</name>
<dbReference type="InterPro" id="IPR015797">
    <property type="entry name" value="NUDIX_hydrolase-like_dom_sf"/>
</dbReference>
<dbReference type="RefSeq" id="WP_138079206.1">
    <property type="nucleotide sequence ID" value="NZ_CP040004.1"/>
</dbReference>
<dbReference type="InterPro" id="IPR000086">
    <property type="entry name" value="NUDIX_hydrolase_dom"/>
</dbReference>
<accession>A0A4P9A3D9</accession>
<evidence type="ECO:0000259" key="2">
    <source>
        <dbReference type="PROSITE" id="PS51462"/>
    </source>
</evidence>
<dbReference type="Gene3D" id="3.90.79.10">
    <property type="entry name" value="Nucleoside Triphosphate Pyrophosphohydrolase"/>
    <property type="match status" value="1"/>
</dbReference>
<dbReference type="EMBL" id="CP040004">
    <property type="protein sequence ID" value="QCT42344.1"/>
    <property type="molecule type" value="Genomic_DNA"/>
</dbReference>
<dbReference type="PANTHER" id="PTHR43736:SF1">
    <property type="entry name" value="DIHYDRONEOPTERIN TRIPHOSPHATE DIPHOSPHATASE"/>
    <property type="match status" value="1"/>
</dbReference>